<evidence type="ECO:0000313" key="3">
    <source>
        <dbReference type="Proteomes" id="UP001430953"/>
    </source>
</evidence>
<sequence>MAVVINATSRRTNTEDELAFLKQEGGENRRIMLIICRPHRLCKCRSRNSHRSRAAPLMSSIYFFFFFSFFYRERVKKVTLTQQKSDKLSLVVTFPVMFFFSSSFFKESNADFLRRVKSRTRRRCKSLHLFGIATGMTSLHSIPQQQCHPATA</sequence>
<dbReference type="EMBL" id="JADYXP020000006">
    <property type="protein sequence ID" value="KAL0123145.1"/>
    <property type="molecule type" value="Genomic_DNA"/>
</dbReference>
<keyword evidence="1" id="KW-0812">Transmembrane</keyword>
<proteinExistence type="predicted"/>
<dbReference type="Proteomes" id="UP001430953">
    <property type="component" value="Unassembled WGS sequence"/>
</dbReference>
<evidence type="ECO:0000313" key="2">
    <source>
        <dbReference type="EMBL" id="KAL0123145.1"/>
    </source>
</evidence>
<dbReference type="AlphaFoldDB" id="A0AAW2G6P3"/>
<keyword evidence="1" id="KW-0472">Membrane</keyword>
<reference evidence="2 3" key="1">
    <citation type="submission" date="2023-03" db="EMBL/GenBank/DDBJ databases">
        <title>High recombination rates correlate with genetic variation in Cardiocondyla obscurior ants.</title>
        <authorList>
            <person name="Errbii M."/>
        </authorList>
    </citation>
    <scope>NUCLEOTIDE SEQUENCE [LARGE SCALE GENOMIC DNA]</scope>
    <source>
        <strain evidence="2">Alpha-2009</strain>
        <tissue evidence="2">Whole body</tissue>
    </source>
</reference>
<name>A0AAW2G6P3_9HYME</name>
<evidence type="ECO:0000256" key="1">
    <source>
        <dbReference type="SAM" id="Phobius"/>
    </source>
</evidence>
<feature type="transmembrane region" description="Helical" evidence="1">
    <location>
        <begin position="54"/>
        <end position="72"/>
    </location>
</feature>
<gene>
    <name evidence="2" type="ORF">PUN28_007643</name>
</gene>
<feature type="transmembrane region" description="Helical" evidence="1">
    <location>
        <begin position="126"/>
        <end position="143"/>
    </location>
</feature>
<accession>A0AAW2G6P3</accession>
<keyword evidence="3" id="KW-1185">Reference proteome</keyword>
<protein>
    <submittedName>
        <fullName evidence="2">Uncharacterized protein</fullName>
    </submittedName>
</protein>
<organism evidence="2 3">
    <name type="scientific">Cardiocondyla obscurior</name>
    <dbReference type="NCBI Taxonomy" id="286306"/>
    <lineage>
        <taxon>Eukaryota</taxon>
        <taxon>Metazoa</taxon>
        <taxon>Ecdysozoa</taxon>
        <taxon>Arthropoda</taxon>
        <taxon>Hexapoda</taxon>
        <taxon>Insecta</taxon>
        <taxon>Pterygota</taxon>
        <taxon>Neoptera</taxon>
        <taxon>Endopterygota</taxon>
        <taxon>Hymenoptera</taxon>
        <taxon>Apocrita</taxon>
        <taxon>Aculeata</taxon>
        <taxon>Formicoidea</taxon>
        <taxon>Formicidae</taxon>
        <taxon>Myrmicinae</taxon>
        <taxon>Cardiocondyla</taxon>
    </lineage>
</organism>
<comment type="caution">
    <text evidence="2">The sequence shown here is derived from an EMBL/GenBank/DDBJ whole genome shotgun (WGS) entry which is preliminary data.</text>
</comment>
<feature type="transmembrane region" description="Helical" evidence="1">
    <location>
        <begin position="88"/>
        <end position="105"/>
    </location>
</feature>
<keyword evidence="1" id="KW-1133">Transmembrane helix</keyword>